<reference evidence="1 2" key="1">
    <citation type="submission" date="2016-12" db="EMBL/GenBank/DDBJ databases">
        <title>Characterization of two jumbo phages RP12 and RP31 infecting the phytopathogen Ralstonia solanacearum.</title>
        <authorList>
            <person name="Kawasaki T."/>
            <person name="Yoshikawa G."/>
            <person name="Ogata H."/>
            <person name="Yamada T."/>
        </authorList>
    </citation>
    <scope>NUCLEOTIDE SEQUENCE [LARGE SCALE GENOMIC DNA]</scope>
    <source>
        <strain evidence="1 2">RP12</strain>
    </source>
</reference>
<accession>A0A1L7N0V3</accession>
<protein>
    <submittedName>
        <fullName evidence="1">Uncharacterized protein</fullName>
    </submittedName>
</protein>
<organism evidence="1 2">
    <name type="scientific">Ralstonia phage RP12</name>
    <dbReference type="NCBI Taxonomy" id="1923889"/>
    <lineage>
        <taxon>Viruses</taxon>
        <taxon>Duplodnaviria</taxon>
        <taxon>Heunggongvirae</taxon>
        <taxon>Uroviricota</taxon>
        <taxon>Caudoviricetes</taxon>
        <taxon>Chimalliviridae</taxon>
        <taxon>Ripduovirus</taxon>
        <taxon>Ripduovirus RP12</taxon>
    </lineage>
</organism>
<evidence type="ECO:0000313" key="1">
    <source>
        <dbReference type="EMBL" id="BAW19095.1"/>
    </source>
</evidence>
<dbReference type="RefSeq" id="YP_009598814.1">
    <property type="nucleotide sequence ID" value="NC_041911.1"/>
</dbReference>
<name>A0A1L7N0V3_9CAUD</name>
<sequence length="118" mass="14744">MSRTYRQNPSQPLDYRIDVRYDYGDWYFDEMYWIPLTAGGWREAKRQLSKTDYADLRKKLGDCFTKEYRRAGIPKWYRREYEKEHRHHTARELHRYTRNPDYEVMAKVRPDGAGYWYW</sequence>
<dbReference type="EMBL" id="AP017924">
    <property type="protein sequence ID" value="BAW19095.1"/>
    <property type="molecule type" value="Genomic_DNA"/>
</dbReference>
<keyword evidence="2" id="KW-1185">Reference proteome</keyword>
<dbReference type="GeneID" id="40074516"/>
<proteinExistence type="predicted"/>
<dbReference type="Proteomes" id="UP000222831">
    <property type="component" value="Segment"/>
</dbReference>
<evidence type="ECO:0000313" key="2">
    <source>
        <dbReference type="Proteomes" id="UP000222831"/>
    </source>
</evidence>
<dbReference type="KEGG" id="vg:40074516"/>